<evidence type="ECO:0000256" key="4">
    <source>
        <dbReference type="PIRSR" id="PIRSR036894-2"/>
    </source>
</evidence>
<organism evidence="6 7">
    <name type="scientific">Crateriforma conspicua</name>
    <dbReference type="NCBI Taxonomy" id="2527996"/>
    <lineage>
        <taxon>Bacteria</taxon>
        <taxon>Pseudomonadati</taxon>
        <taxon>Planctomycetota</taxon>
        <taxon>Planctomycetia</taxon>
        <taxon>Planctomycetales</taxon>
        <taxon>Planctomycetaceae</taxon>
        <taxon>Crateriforma</taxon>
    </lineage>
</organism>
<dbReference type="CDD" id="cd07010">
    <property type="entry name" value="cupin_PMI_type_I_N_bac"/>
    <property type="match status" value="1"/>
</dbReference>
<evidence type="ECO:0000256" key="3">
    <source>
        <dbReference type="PIRSR" id="PIRSR036894-1"/>
    </source>
</evidence>
<evidence type="ECO:0000313" key="7">
    <source>
        <dbReference type="Proteomes" id="UP000317238"/>
    </source>
</evidence>
<dbReference type="OrthoDB" id="9808275at2"/>
<feature type="binding site" evidence="3">
    <location>
        <position position="136"/>
    </location>
    <ligand>
        <name>Zn(2+)</name>
        <dbReference type="ChEBI" id="CHEBI:29105"/>
    </ligand>
</feature>
<accession>A0A5C5Y3J4</accession>
<dbReference type="SUPFAM" id="SSF51182">
    <property type="entry name" value="RmlC-like cupins"/>
    <property type="match status" value="1"/>
</dbReference>
<comment type="caution">
    <text evidence="6">The sequence shown here is derived from an EMBL/GenBank/DDBJ whole genome shotgun (WGS) entry which is preliminary data.</text>
</comment>
<dbReference type="PANTHER" id="PTHR42742">
    <property type="entry name" value="TRANSCRIPTIONAL REPRESSOR MPRA"/>
    <property type="match status" value="1"/>
</dbReference>
<evidence type="ECO:0000313" key="6">
    <source>
        <dbReference type="EMBL" id="TWT70336.1"/>
    </source>
</evidence>
<evidence type="ECO:0000256" key="2">
    <source>
        <dbReference type="ARBA" id="ARBA00022833"/>
    </source>
</evidence>
<evidence type="ECO:0000259" key="5">
    <source>
        <dbReference type="Pfam" id="PF20511"/>
    </source>
</evidence>
<dbReference type="Gene3D" id="2.60.120.10">
    <property type="entry name" value="Jelly Rolls"/>
    <property type="match status" value="2"/>
</dbReference>
<dbReference type="InterPro" id="IPR014710">
    <property type="entry name" value="RmlC-like_jellyroll"/>
</dbReference>
<dbReference type="GO" id="GO:0008270">
    <property type="term" value="F:zinc ion binding"/>
    <property type="evidence" value="ECO:0007669"/>
    <property type="project" value="InterPro"/>
</dbReference>
<feature type="domain" description="Phosphomannose isomerase type I catalytic" evidence="5">
    <location>
        <begin position="18"/>
        <end position="127"/>
    </location>
</feature>
<feature type="binding site" evidence="3">
    <location>
        <position position="118"/>
    </location>
    <ligand>
        <name>Zn(2+)</name>
        <dbReference type="ChEBI" id="CHEBI:29105"/>
    </ligand>
</feature>
<dbReference type="InterPro" id="IPR046457">
    <property type="entry name" value="PMI_typeI_cat"/>
</dbReference>
<keyword evidence="1 3" id="KW-0479">Metal-binding</keyword>
<dbReference type="Pfam" id="PF20511">
    <property type="entry name" value="PMI_typeI_cat"/>
    <property type="match status" value="1"/>
</dbReference>
<keyword evidence="6" id="KW-0413">Isomerase</keyword>
<dbReference type="EC" id="5.3.1.8" evidence="6"/>
<dbReference type="AlphaFoldDB" id="A0A5C5Y3J4"/>
<dbReference type="GO" id="GO:0005975">
    <property type="term" value="P:carbohydrate metabolic process"/>
    <property type="evidence" value="ECO:0007669"/>
    <property type="project" value="InterPro"/>
</dbReference>
<dbReference type="PIRSF" id="PIRSF036894">
    <property type="entry name" value="PMI_Firm_short"/>
    <property type="match status" value="1"/>
</dbReference>
<comment type="cofactor">
    <cofactor evidence="3">
        <name>Zn(2+)</name>
        <dbReference type="ChEBI" id="CHEBI:29105"/>
    </cofactor>
    <text evidence="3">Binds 1 zinc ion per subunit.</text>
</comment>
<evidence type="ECO:0000256" key="1">
    <source>
        <dbReference type="ARBA" id="ARBA00022723"/>
    </source>
</evidence>
<dbReference type="RefSeq" id="WP_146439282.1">
    <property type="nucleotide sequence ID" value="NZ_SJPL01000001.1"/>
</dbReference>
<dbReference type="EMBL" id="SJPL01000001">
    <property type="protein sequence ID" value="TWT70336.1"/>
    <property type="molecule type" value="Genomic_DNA"/>
</dbReference>
<feature type="binding site" evidence="3">
    <location>
        <position position="194"/>
    </location>
    <ligand>
        <name>Zn(2+)</name>
        <dbReference type="ChEBI" id="CHEBI:29105"/>
    </ligand>
</feature>
<keyword evidence="7" id="KW-1185">Reference proteome</keyword>
<feature type="active site" evidence="4">
    <location>
        <position position="214"/>
    </location>
</feature>
<sequence length="341" mass="36871">MSISAEPSVDGYPLSFTPVLKRTLWGGRRLGEMLGKPLGAEQDYAESWEIVDHGVDQSIVDAGPLKEQSLAQILAERPEWLLGPAWEKRVGQTGASGGRFPLLLKYLDCNRVLSVQVHPDDAYARQMDPPDLGKTEAWYVVAAEPESLIYAGLKEGVDRQTLAEAVEAGQTEQVLHSFHPSPGDCVFIPAGTVHALGEGLIIAEIQQSSDTTFRLFDWNRVDAQGNARPLHIEPSLAVSDYQAGPAKPSSVDPSAEGWQSLVQCDKFTLRALSIGRRPIGGDGRCVILTVPHGTVVLQCGDEERELRTGQSLLIPAACAECQVEPTESSLLLAMGLPDETV</sequence>
<keyword evidence="2 3" id="KW-0862">Zinc</keyword>
<dbReference type="Proteomes" id="UP000317238">
    <property type="component" value="Unassembled WGS sequence"/>
</dbReference>
<dbReference type="GO" id="GO:0004476">
    <property type="term" value="F:mannose-6-phosphate isomerase activity"/>
    <property type="evidence" value="ECO:0007669"/>
    <property type="project" value="UniProtKB-EC"/>
</dbReference>
<dbReference type="InterPro" id="IPR014628">
    <property type="entry name" value="Man6P_isomerase_Firm_short"/>
</dbReference>
<dbReference type="InterPro" id="IPR011051">
    <property type="entry name" value="RmlC_Cupin_sf"/>
</dbReference>
<reference evidence="6 7" key="1">
    <citation type="submission" date="2019-02" db="EMBL/GenBank/DDBJ databases">
        <title>Deep-cultivation of Planctomycetes and their phenomic and genomic characterization uncovers novel biology.</title>
        <authorList>
            <person name="Wiegand S."/>
            <person name="Jogler M."/>
            <person name="Boedeker C."/>
            <person name="Pinto D."/>
            <person name="Vollmers J."/>
            <person name="Rivas-Marin E."/>
            <person name="Kohn T."/>
            <person name="Peeters S.H."/>
            <person name="Heuer A."/>
            <person name="Rast P."/>
            <person name="Oberbeckmann S."/>
            <person name="Bunk B."/>
            <person name="Jeske O."/>
            <person name="Meyerdierks A."/>
            <person name="Storesund J.E."/>
            <person name="Kallscheuer N."/>
            <person name="Luecker S."/>
            <person name="Lage O.M."/>
            <person name="Pohl T."/>
            <person name="Merkel B.J."/>
            <person name="Hornburger P."/>
            <person name="Mueller R.-W."/>
            <person name="Bruemmer F."/>
            <person name="Labrenz M."/>
            <person name="Spormann A.M."/>
            <person name="Op Den Camp H."/>
            <person name="Overmann J."/>
            <person name="Amann R."/>
            <person name="Jetten M.S.M."/>
            <person name="Mascher T."/>
            <person name="Medema M.H."/>
            <person name="Devos D.P."/>
            <person name="Kaster A.-K."/>
            <person name="Ovreas L."/>
            <person name="Rohde M."/>
            <person name="Galperin M.Y."/>
            <person name="Jogler C."/>
        </authorList>
    </citation>
    <scope>NUCLEOTIDE SEQUENCE [LARGE SCALE GENOMIC DNA]</scope>
    <source>
        <strain evidence="6 7">Pan14r</strain>
    </source>
</reference>
<protein>
    <submittedName>
        <fullName evidence="6">Putative mannose-6-phosphate isomerase GmuF</fullName>
        <ecNumber evidence="6">5.3.1.8</ecNumber>
    </submittedName>
</protein>
<gene>
    <name evidence="6" type="primary">gmuF</name>
    <name evidence="6" type="ORF">Pan14r_26410</name>
</gene>
<name>A0A5C5Y3J4_9PLAN</name>
<dbReference type="PANTHER" id="PTHR42742:SF3">
    <property type="entry name" value="FRUCTOKINASE"/>
    <property type="match status" value="1"/>
</dbReference>
<dbReference type="InterPro" id="IPR051804">
    <property type="entry name" value="Carb_Metab_Reg_Kinase/Isom"/>
</dbReference>
<proteinExistence type="predicted"/>